<evidence type="ECO:0000256" key="2">
    <source>
        <dbReference type="SAM" id="MobiDB-lite"/>
    </source>
</evidence>
<proteinExistence type="predicted"/>
<dbReference type="Gene3D" id="3.10.620.30">
    <property type="match status" value="1"/>
</dbReference>
<dbReference type="PANTHER" id="PTHR33490">
    <property type="entry name" value="BLR5614 PROTEIN-RELATED"/>
    <property type="match status" value="1"/>
</dbReference>
<accession>A0A4E0QVX8</accession>
<keyword evidence="3" id="KW-1133">Transmembrane helix</keyword>
<reference evidence="5 6" key="1">
    <citation type="journal article" date="2016" name="Front. Microbiol.">
        <title>Single-Cell (Meta-)Genomics of a Dimorphic Candidatus Thiomargarita nelsonii Reveals Genomic Plasticity.</title>
        <authorList>
            <person name="Flood B.E."/>
            <person name="Fliss P."/>
            <person name="Jones D.S."/>
            <person name="Dick G.J."/>
            <person name="Jain S."/>
            <person name="Kaster A.K."/>
            <person name="Winkel M."/>
            <person name="Mussmann M."/>
            <person name="Bailey J."/>
        </authorList>
    </citation>
    <scope>NUCLEOTIDE SEQUENCE [LARGE SCALE GENOMIC DNA]</scope>
    <source>
        <strain evidence="5">Hydrate Ridge</strain>
    </source>
</reference>
<dbReference type="InterPro" id="IPR002931">
    <property type="entry name" value="Transglutaminase-like"/>
</dbReference>
<keyword evidence="1" id="KW-0175">Coiled coil</keyword>
<dbReference type="AlphaFoldDB" id="A0A4E0QVX8"/>
<dbReference type="SUPFAM" id="SSF54001">
    <property type="entry name" value="Cysteine proteinases"/>
    <property type="match status" value="1"/>
</dbReference>
<feature type="region of interest" description="Disordered" evidence="2">
    <location>
        <begin position="50"/>
        <end position="72"/>
    </location>
</feature>
<keyword evidence="6" id="KW-1185">Reference proteome</keyword>
<dbReference type="EMBL" id="JSZA02000037">
    <property type="protein sequence ID" value="TGO03145.1"/>
    <property type="molecule type" value="Genomic_DNA"/>
</dbReference>
<dbReference type="Pfam" id="PF01841">
    <property type="entry name" value="Transglut_core"/>
    <property type="match status" value="1"/>
</dbReference>
<name>A0A4E0QVX8_9GAMM</name>
<feature type="domain" description="Transglutaminase-like" evidence="4">
    <location>
        <begin position="136"/>
        <end position="270"/>
    </location>
</feature>
<dbReference type="InterPro" id="IPR038765">
    <property type="entry name" value="Papain-like_cys_pep_sf"/>
</dbReference>
<evidence type="ECO:0000313" key="5">
    <source>
        <dbReference type="EMBL" id="TGO03145.1"/>
    </source>
</evidence>
<protein>
    <recommendedName>
        <fullName evidence="4">Transglutaminase-like domain-containing protein</fullName>
    </recommendedName>
</protein>
<evidence type="ECO:0000256" key="1">
    <source>
        <dbReference type="SAM" id="Coils"/>
    </source>
</evidence>
<evidence type="ECO:0000256" key="3">
    <source>
        <dbReference type="SAM" id="Phobius"/>
    </source>
</evidence>
<evidence type="ECO:0000259" key="4">
    <source>
        <dbReference type="Pfam" id="PF01841"/>
    </source>
</evidence>
<feature type="coiled-coil region" evidence="1">
    <location>
        <begin position="1"/>
        <end position="28"/>
    </location>
</feature>
<evidence type="ECO:0000313" key="6">
    <source>
        <dbReference type="Proteomes" id="UP000030428"/>
    </source>
</evidence>
<gene>
    <name evidence="5" type="ORF">PN36_12110</name>
</gene>
<feature type="transmembrane region" description="Helical" evidence="3">
    <location>
        <begin position="742"/>
        <end position="766"/>
    </location>
</feature>
<sequence length="1226" mass="136849">MQRHTEAVARYRSEMDTLLNNLDAIDAATDNEQRRRHIDKALKHLKPLQNQGKHAPFDPNQLPFNIPKGEVRPPIEDEKELKRRFPAKPVKVATTTLLPDMLKVAQAPDSTDLEPTEDVQITPPIEALALELEHNPVKIYNWVHDNIQFIPTYGSIQGSQMTLETKSGNAFDTASLLIALLRASGIHARYAYGTVRIPINQAKNWVGGVTSPEAAMQLFGQGGIPTAGLAQGGVIKFLKLEHIWVEAWVDFFPSRGARHKTGDSWVPMDASFKQYEFSAGMDIQGNVPFDAEGFVDQIVNTAQINEDEGWVSDIDLQTIRTALNNYQTQWQTDLDNRHPGATLADMLDKQTIKPANRPSLAAALPYDLIAKADTWTTLPDHLRHTVTLKFYNSPSAQHLDDPSLNYTLSLPALNTQRFGVTYEPATEKDAQTLNHFITADTNTLPVYLLNLKPVLKRNEAVLSTGSVIGMGQTQYYTITLKNPHHVHSAKGRVTAGDEIVFGVNSNEIPLSVVQKRFNSINPNSAAENLHQMALHFWAEHDFLDRLTAQAYQVHRLRMPSVGLFSAPLSVSYSFGIARNGIYKNRQIDVKLNLQSVVAETESALFGYMSQSGIQGSYLEGSVIEQLFKYTQGRGLSATQLFIEATEQNIPIYLVTEENLERVLPQLAVHQEVITDIVNAIHAGQQVIVPQREIIHDNWKGTGYIIQDPLTGAGAYLIEGGLNGGLLESLFCEYSKLPLAQQILILAAAVIMAYLVAIVMVHAVMWIRAGMIVRAEISRIMALPMTTVTATVPEMVTASTTADGRGADDCYLEPSLKIYKVSFENDITIYKDKIGEAIEIKDPVWIDLNMDGQIQIPLDKNERVGYAGGSLMKVKAEFSVSPPYVHGPIENDIRIGVIGPGFNLSGLGEYHPEHELVSVTLPLKTWEKQTQFFGPSNPMSLSWSYSFDGVTYHSAGVSEHIVYVTLAEKLEYLDKVYLTLLHLATSNPGATTKAEAVEKTWSLFENLNFKTWDNRKFLYYGTGASGCFDYQSVTDFLKVFELPTESSAPCDGFANIFILSLWLNGITPECVQVYPEKILDYDEDGKPIREFMLVNNWEVINTSFPDRNTHKWKFQLHEETASMMPPFPNNNPFVYGDLKSVDGIAGQNINQPLEKAFSQHYLVTVNGDYYDPSYGLLHDSPEEFEENALFGYIMPDPYGTYDDFLARKHQHAGEVIFETTTTPSCGF</sequence>
<dbReference type="Proteomes" id="UP000030428">
    <property type="component" value="Unassembled WGS sequence"/>
</dbReference>
<keyword evidence="3" id="KW-0812">Transmembrane</keyword>
<dbReference type="PANTHER" id="PTHR33490:SF3">
    <property type="entry name" value="CONSERVED INTEGRAL MEMBRANE PROTEIN"/>
    <property type="match status" value="1"/>
</dbReference>
<keyword evidence="3" id="KW-0472">Membrane</keyword>
<organism evidence="5 6">
    <name type="scientific">Candidatus Thiomargarita nelsonii</name>
    <dbReference type="NCBI Taxonomy" id="1003181"/>
    <lineage>
        <taxon>Bacteria</taxon>
        <taxon>Pseudomonadati</taxon>
        <taxon>Pseudomonadota</taxon>
        <taxon>Gammaproteobacteria</taxon>
        <taxon>Thiotrichales</taxon>
        <taxon>Thiotrichaceae</taxon>
        <taxon>Thiomargarita</taxon>
    </lineage>
</organism>
<comment type="caution">
    <text evidence="5">The sequence shown here is derived from an EMBL/GenBank/DDBJ whole genome shotgun (WGS) entry which is preliminary data.</text>
</comment>